<organism evidence="5 6">
    <name type="scientific">Lactuca sativa</name>
    <name type="common">Garden lettuce</name>
    <dbReference type="NCBI Taxonomy" id="4236"/>
    <lineage>
        <taxon>Eukaryota</taxon>
        <taxon>Viridiplantae</taxon>
        <taxon>Streptophyta</taxon>
        <taxon>Embryophyta</taxon>
        <taxon>Tracheophyta</taxon>
        <taxon>Spermatophyta</taxon>
        <taxon>Magnoliopsida</taxon>
        <taxon>eudicotyledons</taxon>
        <taxon>Gunneridae</taxon>
        <taxon>Pentapetalae</taxon>
        <taxon>asterids</taxon>
        <taxon>campanulids</taxon>
        <taxon>Asterales</taxon>
        <taxon>Asteraceae</taxon>
        <taxon>Cichorioideae</taxon>
        <taxon>Cichorieae</taxon>
        <taxon>Lactucinae</taxon>
        <taxon>Lactuca</taxon>
    </lineage>
</organism>
<keyword evidence="1 4" id="KW-0732">Signal</keyword>
<dbReference type="Proteomes" id="UP000235145">
    <property type="component" value="Unassembled WGS sequence"/>
</dbReference>
<dbReference type="GO" id="GO:0003993">
    <property type="term" value="F:acid phosphatase activity"/>
    <property type="evidence" value="ECO:0000318"/>
    <property type="project" value="GO_Central"/>
</dbReference>
<keyword evidence="2" id="KW-0325">Glycoprotein</keyword>
<feature type="chain" id="PRO_5040211094" description="Acid phosphatase" evidence="4">
    <location>
        <begin position="22"/>
        <end position="264"/>
    </location>
</feature>
<comment type="similarity">
    <text evidence="3">Belongs to the APS1/VSP family.</text>
</comment>
<evidence type="ECO:0008006" key="7">
    <source>
        <dbReference type="Google" id="ProtNLM"/>
    </source>
</evidence>
<protein>
    <recommendedName>
        <fullName evidence="7">Acid phosphatase</fullName>
    </recommendedName>
</protein>
<feature type="signal peptide" evidence="4">
    <location>
        <begin position="1"/>
        <end position="21"/>
    </location>
</feature>
<dbReference type="CDD" id="cd07535">
    <property type="entry name" value="HAD_VSP"/>
    <property type="match status" value="1"/>
</dbReference>
<dbReference type="InterPro" id="IPR036412">
    <property type="entry name" value="HAD-like_sf"/>
</dbReference>
<gene>
    <name evidence="5" type="ORF">LSAT_V11C500281340</name>
</gene>
<dbReference type="InterPro" id="IPR005519">
    <property type="entry name" value="Acid_phosphat_B-like"/>
</dbReference>
<evidence type="ECO:0000256" key="1">
    <source>
        <dbReference type="ARBA" id="ARBA00022729"/>
    </source>
</evidence>
<sequence length="264" mass="29941">MDFGRLTVTFLLLSFATSSLSERLIRMSTEDRGTSSVYSGVPSSRRNTDLLCESWKFSVETNDAGVWYTVPEKCVSFVNNYLNGERYRYDSEVIADYAIEYAKTVNIAGDGKDAWIFDVDETLLSNLPWYATHGFGSEVFDEDSFNKWVDLAEAPALPASLRLYNELQQLGFKIFLLTGRTESQRKSTDKNLLDAEYTNYESLILRATSDEGKPATLYKSEKRQELIDGGYRIHGSSGDQWSDLLGFAIGTRSFKLPNPMYYIL</sequence>
<dbReference type="PIRSF" id="PIRSF002674">
    <property type="entry name" value="VSP"/>
    <property type="match status" value="1"/>
</dbReference>
<dbReference type="Pfam" id="PF03767">
    <property type="entry name" value="Acid_phosphat_B"/>
    <property type="match status" value="1"/>
</dbReference>
<dbReference type="Gramene" id="rna-gnl|WGS:NBSK|LSAT_5X144781_mrna">
    <property type="protein sequence ID" value="cds-PLY69088.1"/>
    <property type="gene ID" value="gene-LSAT_5X144781"/>
</dbReference>
<dbReference type="PANTHER" id="PTHR31284">
    <property type="entry name" value="ACID PHOSPHATASE-LIKE PROTEIN"/>
    <property type="match status" value="1"/>
</dbReference>
<dbReference type="NCBIfam" id="TIGR01675">
    <property type="entry name" value="plant-AP"/>
    <property type="match status" value="1"/>
</dbReference>
<evidence type="ECO:0000256" key="4">
    <source>
        <dbReference type="SAM" id="SignalP"/>
    </source>
</evidence>
<keyword evidence="6" id="KW-1185">Reference proteome</keyword>
<evidence type="ECO:0000256" key="3">
    <source>
        <dbReference type="PIRNR" id="PIRNR002674"/>
    </source>
</evidence>
<evidence type="ECO:0000256" key="2">
    <source>
        <dbReference type="ARBA" id="ARBA00023180"/>
    </source>
</evidence>
<dbReference type="EMBL" id="NBSK02000005">
    <property type="protein sequence ID" value="KAJ0206084.1"/>
    <property type="molecule type" value="Genomic_DNA"/>
</dbReference>
<dbReference type="Gene3D" id="3.40.50.1000">
    <property type="entry name" value="HAD superfamily/HAD-like"/>
    <property type="match status" value="1"/>
</dbReference>
<dbReference type="SUPFAM" id="SSF56784">
    <property type="entry name" value="HAD-like"/>
    <property type="match status" value="1"/>
</dbReference>
<dbReference type="OrthoDB" id="59415at2759"/>
<dbReference type="AlphaFoldDB" id="A0A9R1VIQ1"/>
<dbReference type="InterPro" id="IPR014403">
    <property type="entry name" value="APS1/VSP"/>
</dbReference>
<evidence type="ECO:0000313" key="6">
    <source>
        <dbReference type="Proteomes" id="UP000235145"/>
    </source>
</evidence>
<dbReference type="InterPro" id="IPR023214">
    <property type="entry name" value="HAD_sf"/>
</dbReference>
<comment type="caution">
    <text evidence="5">The sequence shown here is derived from an EMBL/GenBank/DDBJ whole genome shotgun (WGS) entry which is preliminary data.</text>
</comment>
<dbReference type="InterPro" id="IPR010028">
    <property type="entry name" value="Acid_phosphatase_pln"/>
</dbReference>
<evidence type="ECO:0000313" key="5">
    <source>
        <dbReference type="EMBL" id="KAJ0206084.1"/>
    </source>
</evidence>
<accession>A0A9R1VIQ1</accession>
<name>A0A9R1VIQ1_LACSA</name>
<proteinExistence type="inferred from homology"/>
<reference evidence="5 6" key="1">
    <citation type="journal article" date="2017" name="Nat. Commun.">
        <title>Genome assembly with in vitro proximity ligation data and whole-genome triplication in lettuce.</title>
        <authorList>
            <person name="Reyes-Chin-Wo S."/>
            <person name="Wang Z."/>
            <person name="Yang X."/>
            <person name="Kozik A."/>
            <person name="Arikit S."/>
            <person name="Song C."/>
            <person name="Xia L."/>
            <person name="Froenicke L."/>
            <person name="Lavelle D.O."/>
            <person name="Truco M.J."/>
            <person name="Xia R."/>
            <person name="Zhu S."/>
            <person name="Xu C."/>
            <person name="Xu H."/>
            <person name="Xu X."/>
            <person name="Cox K."/>
            <person name="Korf I."/>
            <person name="Meyers B.C."/>
            <person name="Michelmore R.W."/>
        </authorList>
    </citation>
    <scope>NUCLEOTIDE SEQUENCE [LARGE SCALE GENOMIC DNA]</scope>
    <source>
        <strain evidence="6">cv. Salinas</strain>
        <tissue evidence="5">Seedlings</tissue>
    </source>
</reference>
<dbReference type="PANTHER" id="PTHR31284:SF10">
    <property type="entry name" value="ACID PHOSPHATASE-LIKE PROTEIN"/>
    <property type="match status" value="1"/>
</dbReference>